<evidence type="ECO:0000256" key="9">
    <source>
        <dbReference type="ARBA" id="ARBA00023224"/>
    </source>
</evidence>
<dbReference type="GO" id="GO:0004984">
    <property type="term" value="F:olfactory receptor activity"/>
    <property type="evidence" value="ECO:0007669"/>
    <property type="project" value="InterPro"/>
</dbReference>
<keyword evidence="5" id="KW-0552">Olfaction</keyword>
<evidence type="ECO:0000256" key="5">
    <source>
        <dbReference type="ARBA" id="ARBA00022725"/>
    </source>
</evidence>
<evidence type="ECO:0000256" key="2">
    <source>
        <dbReference type="ARBA" id="ARBA00022475"/>
    </source>
</evidence>
<evidence type="ECO:0000256" key="7">
    <source>
        <dbReference type="ARBA" id="ARBA00023136"/>
    </source>
</evidence>
<proteinExistence type="predicted"/>
<evidence type="ECO:0000256" key="4">
    <source>
        <dbReference type="ARBA" id="ARBA00022692"/>
    </source>
</evidence>
<keyword evidence="11" id="KW-1185">Reference proteome</keyword>
<comment type="caution">
    <text evidence="10">The sequence shown here is derived from an EMBL/GenBank/DDBJ whole genome shotgun (WGS) entry which is preliminary data.</text>
</comment>
<evidence type="ECO:0000256" key="3">
    <source>
        <dbReference type="ARBA" id="ARBA00022606"/>
    </source>
</evidence>
<keyword evidence="3" id="KW-0716">Sensory transduction</keyword>
<evidence type="ECO:0000256" key="1">
    <source>
        <dbReference type="ARBA" id="ARBA00004651"/>
    </source>
</evidence>
<comment type="subcellular location">
    <subcellularLocation>
        <location evidence="1">Cell membrane</location>
        <topology evidence="1">Multi-pass membrane protein</topology>
    </subcellularLocation>
</comment>
<dbReference type="Pfam" id="PF02949">
    <property type="entry name" value="7tm_6"/>
    <property type="match status" value="1"/>
</dbReference>
<organism evidence="10 11">
    <name type="scientific">Acanthoscelides obtectus</name>
    <name type="common">Bean weevil</name>
    <name type="synonym">Bruchus obtectus</name>
    <dbReference type="NCBI Taxonomy" id="200917"/>
    <lineage>
        <taxon>Eukaryota</taxon>
        <taxon>Metazoa</taxon>
        <taxon>Ecdysozoa</taxon>
        <taxon>Arthropoda</taxon>
        <taxon>Hexapoda</taxon>
        <taxon>Insecta</taxon>
        <taxon>Pterygota</taxon>
        <taxon>Neoptera</taxon>
        <taxon>Endopterygota</taxon>
        <taxon>Coleoptera</taxon>
        <taxon>Polyphaga</taxon>
        <taxon>Cucujiformia</taxon>
        <taxon>Chrysomeloidea</taxon>
        <taxon>Chrysomelidae</taxon>
        <taxon>Bruchinae</taxon>
        <taxon>Bruchini</taxon>
        <taxon>Acanthoscelides</taxon>
    </lineage>
</organism>
<dbReference type="EMBL" id="CAKOFQ010007432">
    <property type="protein sequence ID" value="CAH2000970.1"/>
    <property type="molecule type" value="Genomic_DNA"/>
</dbReference>
<dbReference type="GO" id="GO:0005549">
    <property type="term" value="F:odorant binding"/>
    <property type="evidence" value="ECO:0007669"/>
    <property type="project" value="InterPro"/>
</dbReference>
<dbReference type="PANTHER" id="PTHR21137">
    <property type="entry name" value="ODORANT RECEPTOR"/>
    <property type="match status" value="1"/>
</dbReference>
<dbReference type="OrthoDB" id="6614360at2759"/>
<keyword evidence="7" id="KW-0472">Membrane</keyword>
<dbReference type="GO" id="GO:0007165">
    <property type="term" value="P:signal transduction"/>
    <property type="evidence" value="ECO:0007669"/>
    <property type="project" value="UniProtKB-KW"/>
</dbReference>
<keyword evidence="4" id="KW-0812">Transmembrane</keyword>
<dbReference type="InterPro" id="IPR004117">
    <property type="entry name" value="7tm6_olfct_rcpt"/>
</dbReference>
<evidence type="ECO:0000256" key="8">
    <source>
        <dbReference type="ARBA" id="ARBA00023170"/>
    </source>
</evidence>
<evidence type="ECO:0000313" key="10">
    <source>
        <dbReference type="EMBL" id="CAH2000970.1"/>
    </source>
</evidence>
<name>A0A9P0PWG8_ACAOB</name>
<evidence type="ECO:0000256" key="6">
    <source>
        <dbReference type="ARBA" id="ARBA00022989"/>
    </source>
</evidence>
<keyword evidence="2" id="KW-1003">Cell membrane</keyword>
<reference evidence="10" key="1">
    <citation type="submission" date="2022-03" db="EMBL/GenBank/DDBJ databases">
        <authorList>
            <person name="Sayadi A."/>
        </authorList>
    </citation>
    <scope>NUCLEOTIDE SEQUENCE</scope>
</reference>
<dbReference type="PANTHER" id="PTHR21137:SF35">
    <property type="entry name" value="ODORANT RECEPTOR 19A-RELATED"/>
    <property type="match status" value="1"/>
</dbReference>
<accession>A0A9P0PWG8</accession>
<dbReference type="AlphaFoldDB" id="A0A9P0PWG8"/>
<keyword evidence="8" id="KW-0675">Receptor</keyword>
<dbReference type="Proteomes" id="UP001152888">
    <property type="component" value="Unassembled WGS sequence"/>
</dbReference>
<dbReference type="GO" id="GO:0005886">
    <property type="term" value="C:plasma membrane"/>
    <property type="evidence" value="ECO:0007669"/>
    <property type="project" value="UniProtKB-SubCell"/>
</dbReference>
<keyword evidence="6" id="KW-1133">Transmembrane helix</keyword>
<gene>
    <name evidence="10" type="ORF">ACAOBT_LOCUS25909</name>
</gene>
<protein>
    <submittedName>
        <fullName evidence="10">Uncharacterized protein</fullName>
    </submittedName>
</protein>
<keyword evidence="9" id="KW-0807">Transducer</keyword>
<sequence length="217" mass="24664">MEILLNISYGATNVLPLNFAIQVLIVYVFLMPAGQICFMFYESVMLIVTHIHHLEDHLKLLFREPDVQRRIVSLRNCVSYHAHIIRMADQLNRLLKTFAGHMSAVWAICFGCIGNQIFKSKPLGAALYLGGYMIALSFFVEAGQSLLSESETIADEIYKIDWHLGTVEEQKNVMFMLAKAQKPLTLSAEPFGNYQYSLFVLIVKTAYSYLTLLQQST</sequence>
<evidence type="ECO:0000313" key="11">
    <source>
        <dbReference type="Proteomes" id="UP001152888"/>
    </source>
</evidence>